<comment type="caution">
    <text evidence="1">The sequence shown here is derived from an EMBL/GenBank/DDBJ whole genome shotgun (WGS) entry which is preliminary data.</text>
</comment>
<organism evidence="1 2">
    <name type="scientific">Acholeplasma laidlawii</name>
    <dbReference type="NCBI Taxonomy" id="2148"/>
    <lineage>
        <taxon>Bacteria</taxon>
        <taxon>Bacillati</taxon>
        <taxon>Mycoplasmatota</taxon>
        <taxon>Mollicutes</taxon>
        <taxon>Acholeplasmatales</taxon>
        <taxon>Acholeplasmataceae</taxon>
        <taxon>Acholeplasma</taxon>
    </lineage>
</organism>
<dbReference type="AlphaFoldDB" id="A0A553IH41"/>
<dbReference type="Proteomes" id="UP000315938">
    <property type="component" value="Unassembled WGS sequence"/>
</dbReference>
<reference evidence="1 2" key="1">
    <citation type="submission" date="2019-07" db="EMBL/GenBank/DDBJ databases">
        <title>Genome sequence of Acholeplasma laidlawii strain with increased resistance to erythromycin.</title>
        <authorList>
            <person name="Medvedeva E.S."/>
            <person name="Baranova N.B."/>
            <person name="Siniagina M.N."/>
            <person name="Mouzykantov A."/>
            <person name="Chernova O.A."/>
            <person name="Chernov V.M."/>
        </authorList>
    </citation>
    <scope>NUCLEOTIDE SEQUENCE [LARGE SCALE GENOMIC DNA]</scope>
    <source>
        <strain evidence="1 2">PG8REry</strain>
    </source>
</reference>
<name>A0A553IH41_ACHLA</name>
<dbReference type="EMBL" id="VKID01000001">
    <property type="protein sequence ID" value="TRX99516.1"/>
    <property type="molecule type" value="Genomic_DNA"/>
</dbReference>
<sequence>MSAKVKYMAYEFVVKGEYTPVRNKFEEIIREIQDEMKPEYTFQFSLIGSGRKKLITKEIGSNKGFDFDYNLSLKKVAKGYDSAKIIRENFFKIIQKIGKKYGYQTKDNKNAITIKLIDHEKSSIVHSCDFGIVEDVLDDQENQSQKIIIRDKNASSPTYLWNERPRSRNYSFKLSNIEAAGLWEALKFEYLKLKNNNKDIEKKSYQLFIESINNVYNKYDWEN</sequence>
<gene>
    <name evidence="1" type="ORF">FNV44_00310</name>
</gene>
<dbReference type="RefSeq" id="WP_064212053.1">
    <property type="nucleotide sequence ID" value="NZ_JACAOE010000001.1"/>
</dbReference>
<accession>A0A553IH41</accession>
<evidence type="ECO:0000313" key="1">
    <source>
        <dbReference type="EMBL" id="TRX99516.1"/>
    </source>
</evidence>
<proteinExistence type="predicted"/>
<protein>
    <submittedName>
        <fullName evidence="1">Uncharacterized protein</fullName>
    </submittedName>
</protein>
<evidence type="ECO:0000313" key="2">
    <source>
        <dbReference type="Proteomes" id="UP000315938"/>
    </source>
</evidence>